<evidence type="ECO:0000256" key="2">
    <source>
        <dbReference type="ARBA" id="ARBA00022679"/>
    </source>
</evidence>
<dbReference type="GO" id="GO:0005524">
    <property type="term" value="F:ATP binding"/>
    <property type="evidence" value="ECO:0007669"/>
    <property type="project" value="UniProtKB-KW"/>
</dbReference>
<dbReference type="InterPro" id="IPR000182">
    <property type="entry name" value="GNAT_dom"/>
</dbReference>
<dbReference type="InterPro" id="IPR032672">
    <property type="entry name" value="TmcA/NAT10/Kre33"/>
</dbReference>
<proteinExistence type="predicted"/>
<feature type="compositionally biased region" description="Low complexity" evidence="7">
    <location>
        <begin position="701"/>
        <end position="715"/>
    </location>
</feature>
<evidence type="ECO:0008006" key="13">
    <source>
        <dbReference type="Google" id="ProtNLM"/>
    </source>
</evidence>
<dbReference type="EMBL" id="CAJNNW010025898">
    <property type="protein sequence ID" value="CAE8680820.1"/>
    <property type="molecule type" value="Genomic_DNA"/>
</dbReference>
<feature type="domain" description="N-acetyltransferase" evidence="8">
    <location>
        <begin position="1277"/>
        <end position="1329"/>
    </location>
</feature>
<dbReference type="Gene3D" id="3.40.50.300">
    <property type="entry name" value="P-loop containing nucleotide triphosphate hydrolases"/>
    <property type="match status" value="1"/>
</dbReference>
<keyword evidence="6" id="KW-0012">Acyltransferase</keyword>
<accession>A0A813JIF2</accession>
<dbReference type="Proteomes" id="UP000626109">
    <property type="component" value="Unassembled WGS sequence"/>
</dbReference>
<dbReference type="GO" id="GO:0008033">
    <property type="term" value="P:tRNA processing"/>
    <property type="evidence" value="ECO:0007669"/>
    <property type="project" value="UniProtKB-KW"/>
</dbReference>
<dbReference type="SUPFAM" id="SSF55729">
    <property type="entry name" value="Acyl-CoA N-acyltransferases (Nat)"/>
    <property type="match status" value="1"/>
</dbReference>
<evidence type="ECO:0000256" key="4">
    <source>
        <dbReference type="ARBA" id="ARBA00022741"/>
    </source>
</evidence>
<comment type="caution">
    <text evidence="11">The sequence shown here is derived from an EMBL/GenBank/DDBJ whole genome shotgun (WGS) entry which is preliminary data.</text>
</comment>
<dbReference type="GO" id="GO:1904812">
    <property type="term" value="P:rRNA acetylation involved in maturation of SSU-rRNA"/>
    <property type="evidence" value="ECO:0007669"/>
    <property type="project" value="TreeGrafter"/>
</dbReference>
<dbReference type="Gene3D" id="3.40.50.11040">
    <property type="match status" value="1"/>
</dbReference>
<feature type="domain" description="TcmA/NAT10 helicase" evidence="9">
    <location>
        <begin position="935"/>
        <end position="1148"/>
    </location>
</feature>
<dbReference type="Pfam" id="PF05127">
    <property type="entry name" value="NAT10_TcmA_helicase"/>
    <property type="match status" value="1"/>
</dbReference>
<dbReference type="InterPro" id="IPR027417">
    <property type="entry name" value="P-loop_NTPase"/>
</dbReference>
<dbReference type="Gene3D" id="2.40.50.1070">
    <property type="match status" value="1"/>
</dbReference>
<dbReference type="PANTHER" id="PTHR10925">
    <property type="entry name" value="N-ACETYLTRANSFERASE 10"/>
    <property type="match status" value="1"/>
</dbReference>
<feature type="region of interest" description="Disordered" evidence="7">
    <location>
        <begin position="846"/>
        <end position="880"/>
    </location>
</feature>
<feature type="compositionally biased region" description="Low complexity" evidence="7">
    <location>
        <begin position="846"/>
        <end position="863"/>
    </location>
</feature>
<feature type="region of interest" description="Disordered" evidence="7">
    <location>
        <begin position="695"/>
        <end position="723"/>
    </location>
</feature>
<evidence type="ECO:0000313" key="11">
    <source>
        <dbReference type="EMBL" id="CAE8680820.1"/>
    </source>
</evidence>
<evidence type="ECO:0000313" key="12">
    <source>
        <dbReference type="Proteomes" id="UP000626109"/>
    </source>
</evidence>
<keyword evidence="3" id="KW-0819">tRNA processing</keyword>
<evidence type="ECO:0000256" key="1">
    <source>
        <dbReference type="ARBA" id="ARBA00004604"/>
    </source>
</evidence>
<dbReference type="PANTHER" id="PTHR10925:SF5">
    <property type="entry name" value="RNA CYTIDINE ACETYLTRANSFERASE"/>
    <property type="match status" value="1"/>
</dbReference>
<dbReference type="GO" id="GO:0005730">
    <property type="term" value="C:nucleolus"/>
    <property type="evidence" value="ECO:0007669"/>
    <property type="project" value="UniProtKB-SubCell"/>
</dbReference>
<dbReference type="InterPro" id="IPR016181">
    <property type="entry name" value="Acyl_CoA_acyltransferase"/>
</dbReference>
<dbReference type="SUPFAM" id="SSF53335">
    <property type="entry name" value="S-adenosyl-L-methionine-dependent methyltransferases"/>
    <property type="match status" value="1"/>
</dbReference>
<gene>
    <name evidence="11" type="ORF">PGLA2088_LOCUS22123</name>
</gene>
<evidence type="ECO:0000259" key="9">
    <source>
        <dbReference type="Pfam" id="PF05127"/>
    </source>
</evidence>
<reference evidence="11" key="1">
    <citation type="submission" date="2021-02" db="EMBL/GenBank/DDBJ databases">
        <authorList>
            <person name="Dougan E. K."/>
            <person name="Rhodes N."/>
            <person name="Thang M."/>
            <person name="Chan C."/>
        </authorList>
    </citation>
    <scope>NUCLEOTIDE SEQUENCE</scope>
</reference>
<dbReference type="Pfam" id="PF00583">
    <property type="entry name" value="Acetyltransf_1"/>
    <property type="match status" value="1"/>
</dbReference>
<organism evidence="11 12">
    <name type="scientific">Polarella glacialis</name>
    <name type="common">Dinoflagellate</name>
    <dbReference type="NCBI Taxonomy" id="89957"/>
    <lineage>
        <taxon>Eukaryota</taxon>
        <taxon>Sar</taxon>
        <taxon>Alveolata</taxon>
        <taxon>Dinophyceae</taxon>
        <taxon>Suessiales</taxon>
        <taxon>Suessiaceae</taxon>
        <taxon>Polarella</taxon>
    </lineage>
</organism>
<evidence type="ECO:0000259" key="8">
    <source>
        <dbReference type="Pfam" id="PF00583"/>
    </source>
</evidence>
<keyword evidence="2" id="KW-0808">Transferase</keyword>
<dbReference type="InterPro" id="IPR029063">
    <property type="entry name" value="SAM-dependent_MTases_sf"/>
</dbReference>
<dbReference type="SUPFAM" id="SSF52540">
    <property type="entry name" value="P-loop containing nucleoside triphosphate hydrolases"/>
    <property type="match status" value="1"/>
</dbReference>
<feature type="compositionally biased region" description="Polar residues" evidence="7">
    <location>
        <begin position="781"/>
        <end position="798"/>
    </location>
</feature>
<comment type="subcellular location">
    <subcellularLocation>
        <location evidence="1">Nucleus</location>
        <location evidence="1">Nucleolus</location>
    </subcellularLocation>
</comment>
<evidence type="ECO:0000256" key="6">
    <source>
        <dbReference type="ARBA" id="ARBA00023315"/>
    </source>
</evidence>
<dbReference type="Gene3D" id="3.40.50.150">
    <property type="entry name" value="Vaccinia Virus protein VP39"/>
    <property type="match status" value="1"/>
</dbReference>
<dbReference type="InterPro" id="IPR007807">
    <property type="entry name" value="TcmA/NAT10_helicase"/>
</dbReference>
<protein>
    <recommendedName>
        <fullName evidence="13">N-acetyltransferase domain-containing protein</fullName>
    </recommendedName>
</protein>
<sequence length="1389" mass="146112">MLWSSSGVVPEQGLAEATGSSAAKLAKATQSLSALCPGAPLRAVPSDYTGYRCVCGFQILEVVGESAAAPSGLTYAVRDNFRAVPVEADFAAAVAPVRAAMPLLLEGLRGRAALLAGLRTCRFCCAWDGGHLEVLLTYDRPLGEAWPKEAEELRTAVPGLAAVEGRSKGAFLRSCCKGGAAAAAAASEEENPEQQPPAIPRAFPDSLVIRGRRLSFLRPDSDAPAASSAKAACSSAEWVVGRAELLAERLGRGAVVMELQCGFGLRTIVLGSSLGSAAVAVVALETDLRQLAAARQSCEQNGGVGGCVEFVEGGVAKAAELLQAEPGRFDALLLSSPRSGGLPEDMLGLACGGGFADLLYISGGQGSAAKDLPRLLAGGFEVDLLDIADPMPGTDHVEIRIHLHRRLDGAGSVAAMASLSALASQSSGKRPSSEWLCAGCENLVFRRHVARCPRCGGERDAEAEARLRAKAELATVLKAGQRAEGSGIHQRWLEHCTASGGSRDPMRHASAALRSFLAAEAPEAPSLKPYLATLAAHGLVDKSLAEEAAAAGGSAAVALGMGAGLPVPCSDRSLPRQLLLISAERPDWALQLVRETLASIRQKRAETGKRRWIWAGFERGMQGPPPPTPSDLELGDGWEWVDVRRADALLGAECEVCVLVCMPHLHVDALGILSGLVIGGGLLVLVSADANDFSGGRGRKASQSSKASSASAGGATLRTHPSFPSGTPFDIRFGRLLLETCAHTELRHAVGLKVHAGTSTLPEDAAPLGHHLEAKSGDASVGSNQHRTSTNDMSSSIGANREDSCGDSCDGIINNTNGHTNNGNNDHDNLSSLNCITGQHVTSNANITSKTSTTSNTNNNTSNDPISHVHASGSSSDVVLGPASRSNKLEVVQSSVLLRCRTSDQVLGVCAVLEAVLQAKEQSPHSPTAPTALALLAARGRGKSSALGLAAAALLSHGCCRRVAVVASSHESVLEIFARAQEVLSTETPKGWVLHCSNGLGTGSSLEAKREVAEEDEQIASLWLELRPTGSGEALGEEGGLPAEPRQLRLYLPGHEPRDADLVLCDEAARLPVAAVEELLLPAGGRCRPVVVAGTVDGYEGTGRGLLRALERLEAKGLNLRRVKLEAPVRWPLGDPVERLVIEALLLDPEPLPLGDCPPASELEVEKVRRVDLIGDEKVLREAYGLLAMAHYRTRPSDLRLLLDETRLEVFTIRTPSEPGGKGRRLAACALLAHEQRGGLRRHDLLAEALAPHLAEATRRAAEHGAQETPQALAYLRVVRLAVHPDAQGRGLGRRLLSGITEALRGREAGRADLLGACFAHDERLLKFWVGNGFELLRKSQNGGRCRGSSGSCLVLQPVSEAARALWPHWVRSQESFDHENIIGNPDPS</sequence>
<dbReference type="InterPro" id="IPR013562">
    <property type="entry name" value="TmcA/NAT10_N"/>
</dbReference>
<dbReference type="CDD" id="cd04301">
    <property type="entry name" value="NAT_SF"/>
    <property type="match status" value="1"/>
</dbReference>
<feature type="region of interest" description="Disordered" evidence="7">
    <location>
        <begin position="774"/>
        <end position="801"/>
    </location>
</feature>
<keyword evidence="5" id="KW-0067">ATP-binding</keyword>
<evidence type="ECO:0000259" key="10">
    <source>
        <dbReference type="Pfam" id="PF08351"/>
    </source>
</evidence>
<evidence type="ECO:0000256" key="3">
    <source>
        <dbReference type="ARBA" id="ARBA00022694"/>
    </source>
</evidence>
<evidence type="ECO:0000256" key="7">
    <source>
        <dbReference type="SAM" id="MobiDB-lite"/>
    </source>
</evidence>
<evidence type="ECO:0000256" key="5">
    <source>
        <dbReference type="ARBA" id="ARBA00022840"/>
    </source>
</evidence>
<name>A0A813JIF2_POLGL</name>
<keyword evidence="4" id="KW-0547">Nucleotide-binding</keyword>
<feature type="domain" description="TmcA/NAT10 N-terminal" evidence="10">
    <location>
        <begin position="576"/>
        <end position="687"/>
    </location>
</feature>
<dbReference type="GO" id="GO:1990883">
    <property type="term" value="F:18S rRNA cytidine N-acetyltransferase activity"/>
    <property type="evidence" value="ECO:0007669"/>
    <property type="project" value="TreeGrafter"/>
</dbReference>
<dbReference type="GO" id="GO:0000049">
    <property type="term" value="F:tRNA binding"/>
    <property type="evidence" value="ECO:0007669"/>
    <property type="project" value="TreeGrafter"/>
</dbReference>
<dbReference type="Pfam" id="PF08351">
    <property type="entry name" value="TmcA_N"/>
    <property type="match status" value="1"/>
</dbReference>
<dbReference type="Gene3D" id="3.40.630.30">
    <property type="match status" value="1"/>
</dbReference>